<evidence type="ECO:0000256" key="2">
    <source>
        <dbReference type="ARBA" id="ARBA00004651"/>
    </source>
</evidence>
<evidence type="ECO:0000256" key="6">
    <source>
        <dbReference type="ARBA" id="ARBA00022475"/>
    </source>
</evidence>
<comment type="catalytic activity">
    <reaction evidence="1 12">
        <text>Cleavage of hydrophobic, N-terminal signal or leader sequences from secreted and periplasmic proteins.</text>
        <dbReference type="EC" id="3.4.21.89"/>
    </reaction>
</comment>
<comment type="subcellular location">
    <subcellularLocation>
        <location evidence="2">Cell membrane</location>
        <topology evidence="2">Multi-pass membrane protein</topology>
    </subcellularLocation>
    <subcellularLocation>
        <location evidence="13">Membrane</location>
        <topology evidence="13">Multi-pass membrane protein</topology>
    </subcellularLocation>
</comment>
<dbReference type="NCBIfam" id="TIGR02227">
    <property type="entry name" value="sigpep_I_bact"/>
    <property type="match status" value="1"/>
</dbReference>
<dbReference type="InterPro" id="IPR036286">
    <property type="entry name" value="LexA/Signal_pep-like_sf"/>
</dbReference>
<accession>A0ABX0RVA9</accession>
<keyword evidence="10 12" id="KW-1133">Transmembrane helix</keyword>
<dbReference type="EC" id="3.4.21.89" evidence="4 12"/>
<keyword evidence="6" id="KW-1003">Cell membrane</keyword>
<dbReference type="GO" id="GO:0009003">
    <property type="term" value="F:signal peptidase activity"/>
    <property type="evidence" value="ECO:0007669"/>
    <property type="project" value="UniProtKB-EC"/>
</dbReference>
<evidence type="ECO:0000256" key="5">
    <source>
        <dbReference type="ARBA" id="ARBA00019232"/>
    </source>
</evidence>
<name>A0ABX0RVA9_9GAMM</name>
<dbReference type="PANTHER" id="PTHR43390">
    <property type="entry name" value="SIGNAL PEPTIDASE I"/>
    <property type="match status" value="1"/>
</dbReference>
<dbReference type="InterPro" id="IPR000223">
    <property type="entry name" value="Pept_S26A_signal_pept_1"/>
</dbReference>
<evidence type="ECO:0000256" key="11">
    <source>
        <dbReference type="ARBA" id="ARBA00023136"/>
    </source>
</evidence>
<dbReference type="InterPro" id="IPR019758">
    <property type="entry name" value="Pept_S26A_signal_pept_1_CS"/>
</dbReference>
<keyword evidence="9 12" id="KW-0378">Hydrolase</keyword>
<dbReference type="PANTHER" id="PTHR43390:SF1">
    <property type="entry name" value="CHLOROPLAST PROCESSING PEPTIDASE"/>
    <property type="match status" value="1"/>
</dbReference>
<feature type="domain" description="Peptidase S26" evidence="14">
    <location>
        <begin position="58"/>
        <end position="287"/>
    </location>
</feature>
<evidence type="ECO:0000256" key="3">
    <source>
        <dbReference type="ARBA" id="ARBA00009370"/>
    </source>
</evidence>
<keyword evidence="16" id="KW-1185">Reference proteome</keyword>
<comment type="caution">
    <text evidence="13">Lacks conserved residue(s) required for the propagation of feature annotation.</text>
</comment>
<dbReference type="RefSeq" id="WP_166936063.1">
    <property type="nucleotide sequence ID" value="NZ_VWXC01000022.1"/>
</dbReference>
<reference evidence="15 16" key="1">
    <citation type="journal article" date="2019" name="bioRxiv">
        <title>Bacteria contribute to plant secondary compound degradation in a generalist herbivore system.</title>
        <authorList>
            <person name="Francoeur C.B."/>
            <person name="Khadempour L."/>
            <person name="Moreira-Soto R.D."/>
            <person name="Gotting K."/>
            <person name="Book A.J."/>
            <person name="Pinto-Tomas A.A."/>
            <person name="Keefover-Ring K."/>
            <person name="Currie C.R."/>
        </authorList>
    </citation>
    <scope>NUCLEOTIDE SEQUENCE [LARGE SCALE GENOMIC DNA]</scope>
    <source>
        <strain evidence="15">Al-1710</strain>
    </source>
</reference>
<dbReference type="Gene3D" id="2.10.109.10">
    <property type="entry name" value="Umud Fragment, subunit A"/>
    <property type="match status" value="1"/>
</dbReference>
<keyword evidence="8 12" id="KW-0812">Transmembrane</keyword>
<feature type="transmembrane region" description="Helical" evidence="12">
    <location>
        <begin position="60"/>
        <end position="78"/>
    </location>
</feature>
<evidence type="ECO:0000256" key="1">
    <source>
        <dbReference type="ARBA" id="ARBA00000677"/>
    </source>
</evidence>
<dbReference type="PRINTS" id="PR00727">
    <property type="entry name" value="LEADERPTASE"/>
</dbReference>
<sequence length="311" mass="34922">MMNIFALILAIAVVFSGLSWTYRLWALTRITLEKNQAESSLIQQGKTQRLPSWLDTPASLFPLLVIVLLVRAFGWEPFRIPSGSMMPTLLTGDWVLADKYSYGLRNPFNQKTLLATGYPKRGDIAIFAFPQDETQLFIKRVIGLPGDKVIFNPASQQLTVFPFCQDHQSCAPALAIHYSALKAGEFVETAGMHPGFYARPIGEEKPDEQRLLMGTETLAAVTHRILQKPEWTVSASAFFHQPGQQPGEWVVPADSYFMMGDNRNNSYDSRYWGFVPERNLVGKAVAIGFSMEKQEGQWPTGLRPGRIGRIH</sequence>
<dbReference type="InterPro" id="IPR019756">
    <property type="entry name" value="Pept_S26A_signal_pept_1_Ser-AS"/>
</dbReference>
<evidence type="ECO:0000256" key="10">
    <source>
        <dbReference type="ARBA" id="ARBA00022989"/>
    </source>
</evidence>
<evidence type="ECO:0000313" key="15">
    <source>
        <dbReference type="EMBL" id="NIG21532.1"/>
    </source>
</evidence>
<comment type="similarity">
    <text evidence="3 13">Belongs to the peptidase S26 family.</text>
</comment>
<protein>
    <recommendedName>
        <fullName evidence="5 12">Signal peptidase I</fullName>
        <ecNumber evidence="4 12">3.4.21.89</ecNumber>
    </recommendedName>
</protein>
<evidence type="ECO:0000256" key="7">
    <source>
        <dbReference type="ARBA" id="ARBA00022670"/>
    </source>
</evidence>
<dbReference type="Pfam" id="PF10502">
    <property type="entry name" value="Peptidase_S26"/>
    <property type="match status" value="1"/>
</dbReference>
<dbReference type="PROSITE" id="PS00501">
    <property type="entry name" value="SPASE_I_1"/>
    <property type="match status" value="1"/>
</dbReference>
<dbReference type="Gene3D" id="2.170.230.10">
    <property type="match status" value="1"/>
</dbReference>
<dbReference type="InterPro" id="IPR019533">
    <property type="entry name" value="Peptidase_S26"/>
</dbReference>
<comment type="caution">
    <text evidence="15">The sequence shown here is derived from an EMBL/GenBank/DDBJ whole genome shotgun (WGS) entry which is preliminary data.</text>
</comment>
<dbReference type="PROSITE" id="PS00761">
    <property type="entry name" value="SPASE_I_3"/>
    <property type="match status" value="1"/>
</dbReference>
<dbReference type="SUPFAM" id="SSF51306">
    <property type="entry name" value="LexA/Signal peptidase"/>
    <property type="match status" value="1"/>
</dbReference>
<keyword evidence="11 12" id="KW-0472">Membrane</keyword>
<gene>
    <name evidence="15" type="primary">lepB</name>
    <name evidence="15" type="ORF">F3J37_22950</name>
</gene>
<evidence type="ECO:0000256" key="12">
    <source>
        <dbReference type="RuleBase" id="RU003993"/>
    </source>
</evidence>
<dbReference type="EMBL" id="VWXC01000022">
    <property type="protein sequence ID" value="NIG21532.1"/>
    <property type="molecule type" value="Genomic_DNA"/>
</dbReference>
<dbReference type="NCBIfam" id="NF008114">
    <property type="entry name" value="PRK10861.1"/>
    <property type="match status" value="1"/>
</dbReference>
<evidence type="ECO:0000256" key="9">
    <source>
        <dbReference type="ARBA" id="ARBA00022801"/>
    </source>
</evidence>
<dbReference type="InterPro" id="IPR019757">
    <property type="entry name" value="Pept_S26A_signal_pept_1_Lys-AS"/>
</dbReference>
<dbReference type="PROSITE" id="PS00760">
    <property type="entry name" value="SPASE_I_2"/>
    <property type="match status" value="1"/>
</dbReference>
<evidence type="ECO:0000256" key="8">
    <source>
        <dbReference type="ARBA" id="ARBA00022692"/>
    </source>
</evidence>
<keyword evidence="7 12" id="KW-0645">Protease</keyword>
<evidence type="ECO:0000256" key="13">
    <source>
        <dbReference type="RuleBase" id="RU362042"/>
    </source>
</evidence>
<evidence type="ECO:0000313" key="16">
    <source>
        <dbReference type="Proteomes" id="UP001515780"/>
    </source>
</evidence>
<organism evidence="15 16">
    <name type="scientific">Candidatus Pantoea communis</name>
    <dbReference type="NCBI Taxonomy" id="2608354"/>
    <lineage>
        <taxon>Bacteria</taxon>
        <taxon>Pseudomonadati</taxon>
        <taxon>Pseudomonadota</taxon>
        <taxon>Gammaproteobacteria</taxon>
        <taxon>Enterobacterales</taxon>
        <taxon>Erwiniaceae</taxon>
        <taxon>Pantoea</taxon>
    </lineage>
</organism>
<dbReference type="InterPro" id="IPR019766">
    <property type="entry name" value="Sign_pep_all-beta_subdom"/>
</dbReference>
<evidence type="ECO:0000259" key="14">
    <source>
        <dbReference type="Pfam" id="PF10502"/>
    </source>
</evidence>
<proteinExistence type="inferred from homology"/>
<evidence type="ECO:0000256" key="4">
    <source>
        <dbReference type="ARBA" id="ARBA00013208"/>
    </source>
</evidence>
<dbReference type="CDD" id="cd06530">
    <property type="entry name" value="S26_SPase_I"/>
    <property type="match status" value="1"/>
</dbReference>
<dbReference type="Proteomes" id="UP001515780">
    <property type="component" value="Unassembled WGS sequence"/>
</dbReference>